<reference evidence="2 3" key="1">
    <citation type="journal article" date="2017" name="Int. J. Parasitol.">
        <title>The genome of the protozoan parasite Cystoisospora suis and a reverse vaccinology approach to identify vaccine candidates.</title>
        <authorList>
            <person name="Palmieri N."/>
            <person name="Shrestha A."/>
            <person name="Ruttkowski B."/>
            <person name="Beck T."/>
            <person name="Vogl C."/>
            <person name="Tomley F."/>
            <person name="Blake D.P."/>
            <person name="Joachim A."/>
        </authorList>
    </citation>
    <scope>NUCLEOTIDE SEQUENCE [LARGE SCALE GENOMIC DNA]</scope>
    <source>
        <strain evidence="2 3">Wien I</strain>
    </source>
</reference>
<accession>A0A2C6K421</accession>
<feature type="non-terminal residue" evidence="2">
    <location>
        <position position="196"/>
    </location>
</feature>
<dbReference type="Proteomes" id="UP000221165">
    <property type="component" value="Unassembled WGS sequence"/>
</dbReference>
<feature type="non-terminal residue" evidence="2">
    <location>
        <position position="1"/>
    </location>
</feature>
<feature type="compositionally biased region" description="Basic and acidic residues" evidence="1">
    <location>
        <begin position="156"/>
        <end position="166"/>
    </location>
</feature>
<protein>
    <submittedName>
        <fullName evidence="2">Variable surface lipoprotein</fullName>
    </submittedName>
</protein>
<dbReference type="VEuPathDB" id="ToxoDB:CSUI_009343"/>
<feature type="compositionally biased region" description="Low complexity" evidence="1">
    <location>
        <begin position="122"/>
        <end position="141"/>
    </location>
</feature>
<dbReference type="AlphaFoldDB" id="A0A2C6K421"/>
<dbReference type="RefSeq" id="XP_067918565.1">
    <property type="nucleotide sequence ID" value="XM_068069459.1"/>
</dbReference>
<evidence type="ECO:0000256" key="1">
    <source>
        <dbReference type="SAM" id="MobiDB-lite"/>
    </source>
</evidence>
<dbReference type="EMBL" id="MIGC01005544">
    <property type="protein sequence ID" value="PHJ16840.1"/>
    <property type="molecule type" value="Genomic_DNA"/>
</dbReference>
<proteinExistence type="predicted"/>
<comment type="caution">
    <text evidence="2">The sequence shown here is derived from an EMBL/GenBank/DDBJ whole genome shotgun (WGS) entry which is preliminary data.</text>
</comment>
<dbReference type="GeneID" id="94432670"/>
<evidence type="ECO:0000313" key="2">
    <source>
        <dbReference type="EMBL" id="PHJ16840.1"/>
    </source>
</evidence>
<dbReference type="OrthoDB" id="333556at2759"/>
<feature type="region of interest" description="Disordered" evidence="1">
    <location>
        <begin position="84"/>
        <end position="166"/>
    </location>
</feature>
<name>A0A2C6K421_9APIC</name>
<organism evidence="2 3">
    <name type="scientific">Cystoisospora suis</name>
    <dbReference type="NCBI Taxonomy" id="483139"/>
    <lineage>
        <taxon>Eukaryota</taxon>
        <taxon>Sar</taxon>
        <taxon>Alveolata</taxon>
        <taxon>Apicomplexa</taxon>
        <taxon>Conoidasida</taxon>
        <taxon>Coccidia</taxon>
        <taxon>Eucoccidiorida</taxon>
        <taxon>Eimeriorina</taxon>
        <taxon>Sarcocystidae</taxon>
        <taxon>Cystoisospora</taxon>
    </lineage>
</organism>
<keyword evidence="3" id="KW-1185">Reference proteome</keyword>
<sequence>DYLYPCRALDPRLYELYGILYYRRLGQTKLEPEGPPPPPPPAYVPLAEGIGGPWIRPSPYTIFRTPGIDDSTIERGMKETKKAIEEAEAKAKGEAAAKKAGDGETAKGPKAVSKVGGGVGGLKPSALKGTASASDSAAAKPAAKKEAPSAPTAEGPPKREPTDPKVELKGMFLFVRKLQDFKRPPSSKVESLRIVV</sequence>
<feature type="compositionally biased region" description="Basic and acidic residues" evidence="1">
    <location>
        <begin position="84"/>
        <end position="107"/>
    </location>
</feature>
<gene>
    <name evidence="2" type="ORF">CSUI_009343</name>
</gene>
<keyword evidence="2" id="KW-0449">Lipoprotein</keyword>
<evidence type="ECO:0000313" key="3">
    <source>
        <dbReference type="Proteomes" id="UP000221165"/>
    </source>
</evidence>